<dbReference type="AlphaFoldDB" id="A0AAN6Z9W5"/>
<protein>
    <submittedName>
        <fullName evidence="1">Uncharacterized protein</fullName>
    </submittedName>
</protein>
<evidence type="ECO:0000313" key="2">
    <source>
        <dbReference type="Proteomes" id="UP001304895"/>
    </source>
</evidence>
<dbReference type="Proteomes" id="UP001304895">
    <property type="component" value="Unassembled WGS sequence"/>
</dbReference>
<proteinExistence type="predicted"/>
<comment type="caution">
    <text evidence="1">The sequence shown here is derived from an EMBL/GenBank/DDBJ whole genome shotgun (WGS) entry which is preliminary data.</text>
</comment>
<name>A0AAN6Z9W5_9PEZI</name>
<sequence length="208" mass="23561">MPDAPDLEEDVMMVDAPPLEPQSGLDLELARDQDWGMDLDEDNAMDLDGMDLDGMDLVDTNVVDMDLDDMDVDDTAVNDDMELESLDERADVVSSFALPLVVCLGFSGDRSADMTALHSNLRSSSPTTPLPLPCLLPRLPFSSLCRPSWQTHTRSRCRRRQPSAWKRPWKDRLFCLPTTPLCPPLQTTQPRRPNKPKLLWWRRCHSSL</sequence>
<accession>A0AAN6Z9W5</accession>
<evidence type="ECO:0000313" key="1">
    <source>
        <dbReference type="EMBL" id="KAK4131225.1"/>
    </source>
</evidence>
<gene>
    <name evidence="1" type="ORF">BT67DRAFT_166634</name>
</gene>
<organism evidence="1 2">
    <name type="scientific">Trichocladium antarcticum</name>
    <dbReference type="NCBI Taxonomy" id="1450529"/>
    <lineage>
        <taxon>Eukaryota</taxon>
        <taxon>Fungi</taxon>
        <taxon>Dikarya</taxon>
        <taxon>Ascomycota</taxon>
        <taxon>Pezizomycotina</taxon>
        <taxon>Sordariomycetes</taxon>
        <taxon>Sordariomycetidae</taxon>
        <taxon>Sordariales</taxon>
        <taxon>Chaetomiaceae</taxon>
        <taxon>Trichocladium</taxon>
    </lineage>
</organism>
<keyword evidence="2" id="KW-1185">Reference proteome</keyword>
<reference evidence="1" key="1">
    <citation type="journal article" date="2023" name="Mol. Phylogenet. Evol.">
        <title>Genome-scale phylogeny and comparative genomics of the fungal order Sordariales.</title>
        <authorList>
            <person name="Hensen N."/>
            <person name="Bonometti L."/>
            <person name="Westerberg I."/>
            <person name="Brannstrom I.O."/>
            <person name="Guillou S."/>
            <person name="Cros-Aarteil S."/>
            <person name="Calhoun S."/>
            <person name="Haridas S."/>
            <person name="Kuo A."/>
            <person name="Mondo S."/>
            <person name="Pangilinan J."/>
            <person name="Riley R."/>
            <person name="LaButti K."/>
            <person name="Andreopoulos B."/>
            <person name="Lipzen A."/>
            <person name="Chen C."/>
            <person name="Yan M."/>
            <person name="Daum C."/>
            <person name="Ng V."/>
            <person name="Clum A."/>
            <person name="Steindorff A."/>
            <person name="Ohm R.A."/>
            <person name="Martin F."/>
            <person name="Silar P."/>
            <person name="Natvig D.O."/>
            <person name="Lalanne C."/>
            <person name="Gautier V."/>
            <person name="Ament-Velasquez S.L."/>
            <person name="Kruys A."/>
            <person name="Hutchinson M.I."/>
            <person name="Powell A.J."/>
            <person name="Barry K."/>
            <person name="Miller A.N."/>
            <person name="Grigoriev I.V."/>
            <person name="Debuchy R."/>
            <person name="Gladieux P."/>
            <person name="Hiltunen Thoren M."/>
            <person name="Johannesson H."/>
        </authorList>
    </citation>
    <scope>NUCLEOTIDE SEQUENCE</scope>
    <source>
        <strain evidence="1">CBS 123565</strain>
    </source>
</reference>
<reference evidence="1" key="2">
    <citation type="submission" date="2023-05" db="EMBL/GenBank/DDBJ databases">
        <authorList>
            <consortium name="Lawrence Berkeley National Laboratory"/>
            <person name="Steindorff A."/>
            <person name="Hensen N."/>
            <person name="Bonometti L."/>
            <person name="Westerberg I."/>
            <person name="Brannstrom I.O."/>
            <person name="Guillou S."/>
            <person name="Cros-Aarteil S."/>
            <person name="Calhoun S."/>
            <person name="Haridas S."/>
            <person name="Kuo A."/>
            <person name="Mondo S."/>
            <person name="Pangilinan J."/>
            <person name="Riley R."/>
            <person name="Labutti K."/>
            <person name="Andreopoulos B."/>
            <person name="Lipzen A."/>
            <person name="Chen C."/>
            <person name="Yanf M."/>
            <person name="Daum C."/>
            <person name="Ng V."/>
            <person name="Clum A."/>
            <person name="Ohm R."/>
            <person name="Martin F."/>
            <person name="Silar P."/>
            <person name="Natvig D."/>
            <person name="Lalanne C."/>
            <person name="Gautier V."/>
            <person name="Ament-Velasquez S.L."/>
            <person name="Kruys A."/>
            <person name="Hutchinson M.I."/>
            <person name="Powell A.J."/>
            <person name="Barry K."/>
            <person name="Miller A.N."/>
            <person name="Grigoriev I.V."/>
            <person name="Debuchy R."/>
            <person name="Gladieux P."/>
            <person name="Thoren M.H."/>
            <person name="Johannesson H."/>
        </authorList>
    </citation>
    <scope>NUCLEOTIDE SEQUENCE</scope>
    <source>
        <strain evidence="1">CBS 123565</strain>
    </source>
</reference>
<dbReference type="EMBL" id="MU853427">
    <property type="protein sequence ID" value="KAK4131225.1"/>
    <property type="molecule type" value="Genomic_DNA"/>
</dbReference>